<reference evidence="1 5" key="2">
    <citation type="journal article" date="2012" name="J. Bacteriol.">
        <title>Complete genome sequence of the metabolically versatile halophilic archaeon Haloferax mediterranei, a poly(3-hydroxybutyrate-co-3-hydroxyvalerate) producer.</title>
        <authorList>
            <person name="Han J."/>
            <person name="Zhang F."/>
            <person name="Hou J."/>
            <person name="Liu X."/>
            <person name="Li M."/>
            <person name="Liu H."/>
            <person name="Cai L."/>
            <person name="Zhang B."/>
            <person name="Chen Y."/>
            <person name="Zhou J."/>
            <person name="Hu S."/>
            <person name="Xiang H."/>
        </authorList>
    </citation>
    <scope>NUCLEOTIDE SEQUENCE [LARGE SCALE GENOMIC DNA]</scope>
    <source>
        <strain evidence="5">ATCC 33500 / DSM 1411 / JCM 8866 / NBRC 14739 / NCIMB 2177 / R-4</strain>
        <strain evidence="1">CGMCC 1.2087</strain>
    </source>
</reference>
<reference evidence="3 6" key="3">
    <citation type="journal article" date="2014" name="PLoS Genet.">
        <title>Phylogenetically driven sequencing of extremely halophilic archaea reveals strategies for static and dynamic osmo-response.</title>
        <authorList>
            <person name="Becker E.A."/>
            <person name="Seitzer P.M."/>
            <person name="Tritt A."/>
            <person name="Larsen D."/>
            <person name="Krusor M."/>
            <person name="Yao A.I."/>
            <person name="Wu D."/>
            <person name="Madern D."/>
            <person name="Eisen J.A."/>
            <person name="Darling A.E."/>
            <person name="Facciotti M.T."/>
        </authorList>
    </citation>
    <scope>NUCLEOTIDE SEQUENCE [LARGE SCALE GENOMIC DNA]</scope>
    <source>
        <strain evidence="3">ATCC 33500</strain>
        <strain evidence="6">ATCC 33500 / DSM 1411 / JCM 8866 / NBRC 14739 / NCIMB 2177 / R-4</strain>
    </source>
</reference>
<name>I3R449_HALMT</name>
<evidence type="ECO:0000313" key="4">
    <source>
        <dbReference type="EMBL" id="QCQ75487.1"/>
    </source>
</evidence>
<organism evidence="1 5">
    <name type="scientific">Haloferax mediterranei (strain ATCC 33500 / DSM 1411 / JCM 8866 / NBRC 14739 / NCIMB 2177 / R-4)</name>
    <name type="common">Halobacterium mediterranei</name>
    <dbReference type="NCBI Taxonomy" id="523841"/>
    <lineage>
        <taxon>Archaea</taxon>
        <taxon>Methanobacteriati</taxon>
        <taxon>Methanobacteriota</taxon>
        <taxon>Stenosarchaea group</taxon>
        <taxon>Halobacteria</taxon>
        <taxon>Halobacteriales</taxon>
        <taxon>Haloferacaceae</taxon>
        <taxon>Haloferax</taxon>
    </lineage>
</organism>
<reference evidence="2 7" key="4">
    <citation type="submission" date="2014-04" db="EMBL/GenBank/DDBJ databases">
        <title>Transcriptional profiles of Haloferax mediterranei on the basis of nitrogen availability.</title>
        <authorList>
            <person name="Bautista V."/>
        </authorList>
    </citation>
    <scope>NUCLEOTIDE SEQUENCE [LARGE SCALE GENOMIC DNA]</scope>
    <source>
        <strain evidence="2">ATCC 33500</strain>
        <strain evidence="7">ATCC 33500 / DSM 1411 / JCM 8866 / NBRC 14739 / NCIMB 2177 / R-4</strain>
    </source>
</reference>
<dbReference type="EMBL" id="CP001868">
    <property type="protein sequence ID" value="AFK19009.1"/>
    <property type="molecule type" value="Genomic_DNA"/>
</dbReference>
<evidence type="ECO:0000313" key="3">
    <source>
        <dbReference type="EMBL" id="EMA03551.1"/>
    </source>
</evidence>
<evidence type="ECO:0000313" key="6">
    <source>
        <dbReference type="Proteomes" id="UP000011603"/>
    </source>
</evidence>
<dbReference type="EMBL" id="CP007551">
    <property type="protein sequence ID" value="AHZ21634.1"/>
    <property type="molecule type" value="Genomic_DNA"/>
</dbReference>
<proteinExistence type="predicted"/>
<dbReference type="EMBL" id="AOLO01000005">
    <property type="protein sequence ID" value="EMA03551.1"/>
    <property type="molecule type" value="Genomic_DNA"/>
</dbReference>
<gene>
    <name evidence="1" type="ordered locus">HFX_1297</name>
    <name evidence="2" type="ORF">BM92_02710</name>
    <name evidence="3" type="ORF">C439_04030</name>
    <name evidence="4" type="ORF">E6P09_09490</name>
</gene>
<reference evidence="4 8" key="6">
    <citation type="submission" date="2019-04" db="EMBL/GenBank/DDBJ databases">
        <title>Methylomes of two halophilic Archaea, Haloarcula marismortui and Haloferax mediterranei.</title>
        <authorList>
            <person name="DasSarma S."/>
            <person name="DasSarma P."/>
            <person name="DasSarma S."/>
            <person name="Fomenkov A."/>
            <person name="Vincze T."/>
            <person name="Anton B.P."/>
            <person name="Roberts R.J."/>
        </authorList>
    </citation>
    <scope>NUCLEOTIDE SEQUENCE [LARGE SCALE GENOMIC DNA]</scope>
    <source>
        <strain evidence="4">ATCC 33500</strain>
        <strain evidence="8">ATCC 33500 / DSM 1411 / JCM 8866 / NBRC 14739 / NCIMB 2177 / R-4</strain>
    </source>
</reference>
<evidence type="ECO:0000313" key="2">
    <source>
        <dbReference type="EMBL" id="AHZ21634.1"/>
    </source>
</evidence>
<dbReference type="HOGENOM" id="CLU_2893147_0_0_2"/>
<dbReference type="Proteomes" id="UP000299011">
    <property type="component" value="Chromosome"/>
</dbReference>
<accession>I3R449</accession>
<dbReference type="Proteomes" id="UP000011603">
    <property type="component" value="Unassembled WGS sequence"/>
</dbReference>
<dbReference type="KEGG" id="hme:HFX_1297"/>
<dbReference type="RefSeq" id="WP_004057242.1">
    <property type="nucleotide sequence ID" value="NC_017941.2"/>
</dbReference>
<dbReference type="PaxDb" id="523841-HFX_1297"/>
<dbReference type="Proteomes" id="UP000006469">
    <property type="component" value="Chromosome"/>
</dbReference>
<evidence type="ECO:0000313" key="5">
    <source>
        <dbReference type="Proteomes" id="UP000006469"/>
    </source>
</evidence>
<evidence type="ECO:0000313" key="1">
    <source>
        <dbReference type="EMBL" id="AFK19009.1"/>
    </source>
</evidence>
<dbReference type="EMBL" id="CP039139">
    <property type="protein sequence ID" value="QCQ75487.1"/>
    <property type="molecule type" value="Genomic_DNA"/>
</dbReference>
<keyword evidence="6" id="KW-1185">Reference proteome</keyword>
<reference evidence="1" key="1">
    <citation type="journal article" date="2012" name="Appl. Environ. Microbiol.">
        <title>Identification of the haloarchaeal phasin (PhaP) that functions in polyhydroxyalkanoate accumulation and granule formation in Haloferax mediterranei.</title>
        <authorList>
            <person name="Cai S."/>
            <person name="Cai L."/>
            <person name="Liu H."/>
            <person name="Liu X."/>
            <person name="Han J."/>
            <person name="Zhou J."/>
            <person name="Xiang H."/>
        </authorList>
    </citation>
    <scope>NUCLEOTIDE SEQUENCE</scope>
    <source>
        <strain evidence="1">CGMCC 1.2087</strain>
    </source>
</reference>
<dbReference type="Proteomes" id="UP000027075">
    <property type="component" value="Chromosome"/>
</dbReference>
<evidence type="ECO:0000313" key="7">
    <source>
        <dbReference type="Proteomes" id="UP000027075"/>
    </source>
</evidence>
<dbReference type="GeneID" id="40156649"/>
<protein>
    <submittedName>
        <fullName evidence="1">Uncharacterized protein</fullName>
    </submittedName>
</protein>
<sequence length="62" mass="6854">MTDEVYRASVDSWDDVEFVMTGTADAVDGDGLTMSARSLQPTEKSVLEIVVDGEVRGRFIRE</sequence>
<reference evidence="1" key="5">
    <citation type="submission" date="2014-05" db="EMBL/GenBank/DDBJ databases">
        <authorList>
            <person name="Wang L."/>
            <person name="Yang H."/>
            <person name="Xiang H."/>
        </authorList>
    </citation>
    <scope>NUCLEOTIDE SEQUENCE</scope>
    <source>
        <strain evidence="1">CGMCC 1.2087</strain>
    </source>
</reference>
<dbReference type="AlphaFoldDB" id="I3R449"/>
<dbReference type="PATRIC" id="fig|523841.21.peg.813"/>
<evidence type="ECO:0000313" key="8">
    <source>
        <dbReference type="Proteomes" id="UP000299011"/>
    </source>
</evidence>